<comment type="caution">
    <text evidence="2">The sequence shown here is derived from an EMBL/GenBank/DDBJ whole genome shotgun (WGS) entry which is preliminary data.</text>
</comment>
<dbReference type="AlphaFoldDB" id="A0ABD0QV61"/>
<sequence length="95" mass="9306">SSQQLRISSQEEEASVGEPALAPDAPGPVGLPSDGRDGNGSPAGHHLSHRRGAVSRPVPLEGAQEGLERRLLLLQEAAAGGARGAAGGGRGGGAG</sequence>
<evidence type="ECO:0000256" key="1">
    <source>
        <dbReference type="SAM" id="MobiDB-lite"/>
    </source>
</evidence>
<evidence type="ECO:0000313" key="3">
    <source>
        <dbReference type="Proteomes" id="UP001529510"/>
    </source>
</evidence>
<feature type="region of interest" description="Disordered" evidence="1">
    <location>
        <begin position="1"/>
        <end position="62"/>
    </location>
</feature>
<accession>A0ABD0QV61</accession>
<reference evidence="2 3" key="1">
    <citation type="submission" date="2024-05" db="EMBL/GenBank/DDBJ databases">
        <title>Genome sequencing and assembly of Indian major carp, Cirrhinus mrigala (Hamilton, 1822).</title>
        <authorList>
            <person name="Mohindra V."/>
            <person name="Chowdhury L.M."/>
            <person name="Lal K."/>
            <person name="Jena J.K."/>
        </authorList>
    </citation>
    <scope>NUCLEOTIDE SEQUENCE [LARGE SCALE GENOMIC DNA]</scope>
    <source>
        <strain evidence="2">CM1030</strain>
        <tissue evidence="2">Blood</tissue>
    </source>
</reference>
<protein>
    <recommendedName>
        <fullName evidence="4">Androgen receptor</fullName>
    </recommendedName>
</protein>
<organism evidence="2 3">
    <name type="scientific">Cirrhinus mrigala</name>
    <name type="common">Mrigala</name>
    <dbReference type="NCBI Taxonomy" id="683832"/>
    <lineage>
        <taxon>Eukaryota</taxon>
        <taxon>Metazoa</taxon>
        <taxon>Chordata</taxon>
        <taxon>Craniata</taxon>
        <taxon>Vertebrata</taxon>
        <taxon>Euteleostomi</taxon>
        <taxon>Actinopterygii</taxon>
        <taxon>Neopterygii</taxon>
        <taxon>Teleostei</taxon>
        <taxon>Ostariophysi</taxon>
        <taxon>Cypriniformes</taxon>
        <taxon>Cyprinidae</taxon>
        <taxon>Labeoninae</taxon>
        <taxon>Labeonini</taxon>
        <taxon>Cirrhinus</taxon>
    </lineage>
</organism>
<feature type="non-terminal residue" evidence="2">
    <location>
        <position position="1"/>
    </location>
</feature>
<keyword evidence="3" id="KW-1185">Reference proteome</keyword>
<feature type="non-terminal residue" evidence="2">
    <location>
        <position position="95"/>
    </location>
</feature>
<dbReference type="EMBL" id="JAMKFB020000006">
    <property type="protein sequence ID" value="KAL0190118.1"/>
    <property type="molecule type" value="Genomic_DNA"/>
</dbReference>
<dbReference type="Proteomes" id="UP001529510">
    <property type="component" value="Unassembled WGS sequence"/>
</dbReference>
<name>A0ABD0QV61_CIRMR</name>
<proteinExistence type="predicted"/>
<evidence type="ECO:0000313" key="2">
    <source>
        <dbReference type="EMBL" id="KAL0190118.1"/>
    </source>
</evidence>
<gene>
    <name evidence="2" type="ORF">M9458_012816</name>
</gene>
<evidence type="ECO:0008006" key="4">
    <source>
        <dbReference type="Google" id="ProtNLM"/>
    </source>
</evidence>